<dbReference type="GO" id="GO:0047560">
    <property type="term" value="F:3-dehydrosphinganine reductase activity"/>
    <property type="evidence" value="ECO:0007669"/>
    <property type="project" value="TreeGrafter"/>
</dbReference>
<dbReference type="EMBL" id="MNPJ01000014">
    <property type="protein sequence ID" value="OQS55150.1"/>
    <property type="molecule type" value="Genomic_DNA"/>
</dbReference>
<protein>
    <submittedName>
        <fullName evidence="1">TSC10A</fullName>
    </submittedName>
</protein>
<name>A0A1W0E7B8_9MICR</name>
<sequence>MLNLLQITFITVLIVIIAKKIFKKPQIVINKNILIVGGTKGIGLELTKILSLHNNLTVIARSHQEEIDNVKYIEIDVTKNTKEIPGGFDLIFCCIGGCKIKNKLDHNSNGFKRMMELNYIGPTNVLDHLLEKNKKEFQIVFFCSTSVLITLPGYLAYEPSKAALFSLYKQINMLKENTAKLILLPNVKTNAFEEEKKNKNKASLKIESCGCCLSPDYTAEIILKELFNRNLITIDYFTYF</sequence>
<comment type="caution">
    <text evidence="1">The sequence shown here is derived from an EMBL/GenBank/DDBJ whole genome shotgun (WGS) entry which is preliminary data.</text>
</comment>
<keyword evidence="2" id="KW-1185">Reference proteome</keyword>
<dbReference type="Proteomes" id="UP000192758">
    <property type="component" value="Unassembled WGS sequence"/>
</dbReference>
<dbReference type="InterPro" id="IPR036291">
    <property type="entry name" value="NAD(P)-bd_dom_sf"/>
</dbReference>
<accession>A0A1W0E7B8</accession>
<dbReference type="Gene3D" id="3.40.50.720">
    <property type="entry name" value="NAD(P)-binding Rossmann-like Domain"/>
    <property type="match status" value="1"/>
</dbReference>
<dbReference type="Pfam" id="PF00106">
    <property type="entry name" value="adh_short"/>
    <property type="match status" value="1"/>
</dbReference>
<dbReference type="GO" id="GO:0006666">
    <property type="term" value="P:3-keto-sphinganine metabolic process"/>
    <property type="evidence" value="ECO:0007669"/>
    <property type="project" value="TreeGrafter"/>
</dbReference>
<dbReference type="InterPro" id="IPR002347">
    <property type="entry name" value="SDR_fam"/>
</dbReference>
<evidence type="ECO:0000313" key="2">
    <source>
        <dbReference type="Proteomes" id="UP000192758"/>
    </source>
</evidence>
<dbReference type="STRING" id="646526.A0A1W0E7B8"/>
<organism evidence="1 2">
    <name type="scientific">Ecytonucleospora hepatopenaei</name>
    <dbReference type="NCBI Taxonomy" id="646526"/>
    <lineage>
        <taxon>Eukaryota</taxon>
        <taxon>Fungi</taxon>
        <taxon>Fungi incertae sedis</taxon>
        <taxon>Microsporidia</taxon>
        <taxon>Enterocytozoonidae</taxon>
        <taxon>Ecytonucleospora</taxon>
    </lineage>
</organism>
<dbReference type="SUPFAM" id="SSF51735">
    <property type="entry name" value="NAD(P)-binding Rossmann-fold domains"/>
    <property type="match status" value="1"/>
</dbReference>
<reference evidence="1 2" key="1">
    <citation type="journal article" date="2017" name="Environ. Microbiol.">
        <title>Decay of the glycolytic pathway and adaptation to intranuclear parasitism within Enterocytozoonidae microsporidia.</title>
        <authorList>
            <person name="Wiredu Boakye D."/>
            <person name="Jaroenlak P."/>
            <person name="Prachumwat A."/>
            <person name="Williams T.A."/>
            <person name="Bateman K.S."/>
            <person name="Itsathitphaisarn O."/>
            <person name="Sritunyalucksana K."/>
            <person name="Paszkiewicz K.H."/>
            <person name="Moore K.A."/>
            <person name="Stentiford G.D."/>
            <person name="Williams B.A."/>
        </authorList>
    </citation>
    <scope>NUCLEOTIDE SEQUENCE [LARGE SCALE GENOMIC DNA]</scope>
    <source>
        <strain evidence="1 2">TH1</strain>
    </source>
</reference>
<gene>
    <name evidence="1" type="primary">TSC10A</name>
    <name evidence="1" type="ORF">EHP00_263</name>
</gene>
<dbReference type="PANTHER" id="PTHR43550">
    <property type="entry name" value="3-KETODIHYDROSPHINGOSINE REDUCTASE"/>
    <property type="match status" value="1"/>
</dbReference>
<proteinExistence type="predicted"/>
<dbReference type="GO" id="GO:0030148">
    <property type="term" value="P:sphingolipid biosynthetic process"/>
    <property type="evidence" value="ECO:0007669"/>
    <property type="project" value="TreeGrafter"/>
</dbReference>
<dbReference type="AlphaFoldDB" id="A0A1W0E7B8"/>
<dbReference type="OrthoDB" id="10267115at2759"/>
<dbReference type="PANTHER" id="PTHR43550:SF3">
    <property type="entry name" value="3-KETODIHYDROSPHINGOSINE REDUCTASE"/>
    <property type="match status" value="1"/>
</dbReference>
<dbReference type="VEuPathDB" id="MicrosporidiaDB:EHP00_263"/>
<evidence type="ECO:0000313" key="1">
    <source>
        <dbReference type="EMBL" id="OQS55150.1"/>
    </source>
</evidence>
<dbReference type="GO" id="GO:0005789">
    <property type="term" value="C:endoplasmic reticulum membrane"/>
    <property type="evidence" value="ECO:0007669"/>
    <property type="project" value="TreeGrafter"/>
</dbReference>